<feature type="compositionally biased region" description="Basic residues" evidence="3">
    <location>
        <begin position="192"/>
        <end position="204"/>
    </location>
</feature>
<dbReference type="GO" id="GO:0008168">
    <property type="term" value="F:methyltransferase activity"/>
    <property type="evidence" value="ECO:0007669"/>
    <property type="project" value="UniProtKB-KW"/>
</dbReference>
<evidence type="ECO:0000313" key="5">
    <source>
        <dbReference type="Proteomes" id="UP000014139"/>
    </source>
</evidence>
<evidence type="ECO:0000256" key="3">
    <source>
        <dbReference type="SAM" id="MobiDB-lite"/>
    </source>
</evidence>
<evidence type="ECO:0000313" key="4">
    <source>
        <dbReference type="EMBL" id="EOD69003.1"/>
    </source>
</evidence>
<feature type="region of interest" description="Disordered" evidence="3">
    <location>
        <begin position="122"/>
        <end position="204"/>
    </location>
</feature>
<dbReference type="PANTHER" id="PTHR43619:SF2">
    <property type="entry name" value="S-ADENOSYL-L-METHIONINE-DEPENDENT METHYLTRANSFERASES SUPERFAMILY PROTEIN"/>
    <property type="match status" value="1"/>
</dbReference>
<keyword evidence="1 4" id="KW-0489">Methyltransferase</keyword>
<dbReference type="AlphaFoldDB" id="R1GCL7"/>
<name>R1GCL7_9PSEU</name>
<dbReference type="GO" id="GO:0032259">
    <property type="term" value="P:methylation"/>
    <property type="evidence" value="ECO:0007669"/>
    <property type="project" value="UniProtKB-KW"/>
</dbReference>
<accession>R1GCL7</accession>
<dbReference type="eggNOG" id="COG3315">
    <property type="taxonomic scope" value="Bacteria"/>
</dbReference>
<gene>
    <name evidence="4" type="ORF">H480_08423</name>
</gene>
<dbReference type="Proteomes" id="UP000014139">
    <property type="component" value="Unassembled WGS sequence"/>
</dbReference>
<protein>
    <submittedName>
        <fullName evidence="4">Methyltransferase</fullName>
    </submittedName>
</protein>
<dbReference type="PANTHER" id="PTHR43619">
    <property type="entry name" value="S-ADENOSYL-L-METHIONINE-DEPENDENT METHYLTRANSFERASE YKTD-RELATED"/>
    <property type="match status" value="1"/>
</dbReference>
<proteinExistence type="predicted"/>
<keyword evidence="5" id="KW-1185">Reference proteome</keyword>
<reference evidence="4 5" key="1">
    <citation type="submission" date="2013-02" db="EMBL/GenBank/DDBJ databases">
        <title>Draft genome sequence of Amycolatopsis vancoresmycina strain DSM 44592T.</title>
        <authorList>
            <person name="Kumar S."/>
            <person name="Kaur N."/>
            <person name="Kaur C."/>
            <person name="Raghava G.P.S."/>
            <person name="Mayilraj S."/>
        </authorList>
    </citation>
    <scope>NUCLEOTIDE SEQUENCE [LARGE SCALE GENOMIC DNA]</scope>
    <source>
        <strain evidence="4 5">DSM 44592</strain>
    </source>
</reference>
<evidence type="ECO:0000256" key="2">
    <source>
        <dbReference type="ARBA" id="ARBA00022679"/>
    </source>
</evidence>
<dbReference type="InterPro" id="IPR029063">
    <property type="entry name" value="SAM-dependent_MTases_sf"/>
</dbReference>
<dbReference type="InterPro" id="IPR007213">
    <property type="entry name" value="Ppm1/Ppm2/Tcmp"/>
</dbReference>
<evidence type="ECO:0000256" key="1">
    <source>
        <dbReference type="ARBA" id="ARBA00022603"/>
    </source>
</evidence>
<organism evidence="4 5">
    <name type="scientific">Amycolatopsis vancoresmycina DSM 44592</name>
    <dbReference type="NCBI Taxonomy" id="1292037"/>
    <lineage>
        <taxon>Bacteria</taxon>
        <taxon>Bacillati</taxon>
        <taxon>Actinomycetota</taxon>
        <taxon>Actinomycetes</taxon>
        <taxon>Pseudonocardiales</taxon>
        <taxon>Pseudonocardiaceae</taxon>
        <taxon>Amycolatopsis</taxon>
    </lineage>
</organism>
<keyword evidence="2 4" id="KW-0808">Transferase</keyword>
<dbReference type="EMBL" id="AOUO01000095">
    <property type="protein sequence ID" value="EOD69003.1"/>
    <property type="molecule type" value="Genomic_DNA"/>
</dbReference>
<dbReference type="Gene3D" id="3.40.50.150">
    <property type="entry name" value="Vaccinia Virus protein VP39"/>
    <property type="match status" value="1"/>
</dbReference>
<comment type="caution">
    <text evidence="4">The sequence shown here is derived from an EMBL/GenBank/DDBJ whole genome shotgun (WGS) entry which is preliminary data.</text>
</comment>
<dbReference type="SUPFAM" id="SSF53335">
    <property type="entry name" value="S-adenosyl-L-methionine-dependent methyltransferases"/>
    <property type="match status" value="1"/>
</dbReference>
<feature type="non-terminal residue" evidence="4">
    <location>
        <position position="204"/>
    </location>
</feature>
<sequence>MRTASRTAEHVALFRALETRRRDRLFADDLAIRFLPARYRWLVRSAALPPLGHRIARIIDRRYPGGPRTSAVARTRLIDDLLAAAEPDQALLLGAGYDSRAHRLPGMPLTYEVDHPLTQRAKRQRVALRQPRPPPSRHAAHLRGGPSPDPAGQTAARRRPAARPLRARRPGRRPARHGPRRLPPEAHGCRLGGRHQLPHRRGRR</sequence>
<feature type="compositionally biased region" description="Basic residues" evidence="3">
    <location>
        <begin position="156"/>
        <end position="180"/>
    </location>
</feature>
<dbReference type="Pfam" id="PF04072">
    <property type="entry name" value="LCM"/>
    <property type="match status" value="1"/>
</dbReference>